<accession>A0A915NSM8</accession>
<sequence length="332" mass="39440">MNFPPQIKIIFFNLFLFFSPILSKHVLEIEIIEDWKEHPEYKYLEILKPIYRFGLELCEQKCDNQHKKVKGKLGDKYSDIFLFRKIPWSNENTENEMADALLDMKYNKNKGLNKEIEKSKKDNGNINQVKITILITPPGISKVIYKDIELDQTSNKIQRIKLSIVQFLNNINRGHDWSKSFLKHFNLISKMEKYQAYYENNLEIIKNKRDDLINKKTELIKNDSKLQKMNNDLDESIADEEKLEEKFKEIKSAFWHDDDNKQFEELCRELGINLEENDEEMEDEENDNKIFMEESEKEMVREEKGESFEKGESSKKGESSERGESLLPKENS</sequence>
<protein>
    <submittedName>
        <fullName evidence="4">Uncharacterized protein</fullName>
    </submittedName>
</protein>
<feature type="signal peptide" evidence="2">
    <location>
        <begin position="1"/>
        <end position="23"/>
    </location>
</feature>
<proteinExistence type="predicted"/>
<dbReference type="WBParaSite" id="scf7180000420023.g4613">
    <property type="protein sequence ID" value="scf7180000420023.g4613"/>
    <property type="gene ID" value="scf7180000420023.g4613"/>
</dbReference>
<organism evidence="3 4">
    <name type="scientific">Meloidogyne floridensis</name>
    <dbReference type="NCBI Taxonomy" id="298350"/>
    <lineage>
        <taxon>Eukaryota</taxon>
        <taxon>Metazoa</taxon>
        <taxon>Ecdysozoa</taxon>
        <taxon>Nematoda</taxon>
        <taxon>Chromadorea</taxon>
        <taxon>Rhabditida</taxon>
        <taxon>Tylenchina</taxon>
        <taxon>Tylenchomorpha</taxon>
        <taxon>Tylenchoidea</taxon>
        <taxon>Meloidogynidae</taxon>
        <taxon>Meloidogyninae</taxon>
        <taxon>Meloidogyne</taxon>
    </lineage>
</organism>
<dbReference type="Proteomes" id="UP000887560">
    <property type="component" value="Unplaced"/>
</dbReference>
<evidence type="ECO:0000256" key="2">
    <source>
        <dbReference type="SAM" id="SignalP"/>
    </source>
</evidence>
<evidence type="ECO:0000313" key="3">
    <source>
        <dbReference type="Proteomes" id="UP000887560"/>
    </source>
</evidence>
<keyword evidence="3" id="KW-1185">Reference proteome</keyword>
<feature type="region of interest" description="Disordered" evidence="1">
    <location>
        <begin position="274"/>
        <end position="332"/>
    </location>
</feature>
<evidence type="ECO:0000256" key="1">
    <source>
        <dbReference type="SAM" id="MobiDB-lite"/>
    </source>
</evidence>
<keyword evidence="2" id="KW-0732">Signal</keyword>
<feature type="compositionally biased region" description="Acidic residues" evidence="1">
    <location>
        <begin position="275"/>
        <end position="286"/>
    </location>
</feature>
<feature type="chain" id="PRO_5037548244" evidence="2">
    <location>
        <begin position="24"/>
        <end position="332"/>
    </location>
</feature>
<feature type="compositionally biased region" description="Basic and acidic residues" evidence="1">
    <location>
        <begin position="287"/>
        <end position="324"/>
    </location>
</feature>
<dbReference type="AlphaFoldDB" id="A0A915NSM8"/>
<evidence type="ECO:0000313" key="4">
    <source>
        <dbReference type="WBParaSite" id="scf7180000420023.g4613"/>
    </source>
</evidence>
<name>A0A915NSM8_9BILA</name>
<reference evidence="4" key="1">
    <citation type="submission" date="2022-11" db="UniProtKB">
        <authorList>
            <consortium name="WormBaseParasite"/>
        </authorList>
    </citation>
    <scope>IDENTIFICATION</scope>
</reference>